<comment type="caution">
    <text evidence="1">The sequence shown here is derived from an EMBL/GenBank/DDBJ whole genome shotgun (WGS) entry which is preliminary data.</text>
</comment>
<reference evidence="1 2" key="1">
    <citation type="submission" date="2023-07" db="EMBL/GenBank/DDBJ databases">
        <title>Functional and genomic diversity of the sorghum phyllosphere microbiome.</title>
        <authorList>
            <person name="Shade A."/>
        </authorList>
    </citation>
    <scope>NUCLEOTIDE SEQUENCE [LARGE SCALE GENOMIC DNA]</scope>
    <source>
        <strain evidence="1 2">SORGH_AS_0887</strain>
    </source>
</reference>
<name>A0ABU0UZ20_ACIBI</name>
<gene>
    <name evidence="1" type="ORF">QE380_002717</name>
</gene>
<proteinExistence type="predicted"/>
<accession>A0ABU0UZ20</accession>
<sequence>MDELEDHSFELGVFNDCFFKENLLNVLNKFLFCCSVVFIY</sequence>
<keyword evidence="2" id="KW-1185">Reference proteome</keyword>
<evidence type="ECO:0000313" key="1">
    <source>
        <dbReference type="EMBL" id="MDQ1209794.1"/>
    </source>
</evidence>
<evidence type="ECO:0000313" key="2">
    <source>
        <dbReference type="Proteomes" id="UP001233360"/>
    </source>
</evidence>
<organism evidence="1 2">
    <name type="scientific">Acinetobacter baylyi</name>
    <dbReference type="NCBI Taxonomy" id="202950"/>
    <lineage>
        <taxon>Bacteria</taxon>
        <taxon>Pseudomonadati</taxon>
        <taxon>Pseudomonadota</taxon>
        <taxon>Gammaproteobacteria</taxon>
        <taxon>Moraxellales</taxon>
        <taxon>Moraxellaceae</taxon>
        <taxon>Acinetobacter</taxon>
    </lineage>
</organism>
<dbReference type="Proteomes" id="UP001233360">
    <property type="component" value="Unassembled WGS sequence"/>
</dbReference>
<dbReference type="EMBL" id="JAUTBK010000002">
    <property type="protein sequence ID" value="MDQ1209794.1"/>
    <property type="molecule type" value="Genomic_DNA"/>
</dbReference>
<protein>
    <submittedName>
        <fullName evidence="1">Uncharacterized protein</fullName>
    </submittedName>
</protein>